<dbReference type="GO" id="GO:0030976">
    <property type="term" value="F:thiamine pyrophosphate binding"/>
    <property type="evidence" value="ECO:0007669"/>
    <property type="project" value="InterPro"/>
</dbReference>
<evidence type="ECO:0000256" key="1">
    <source>
        <dbReference type="ARBA" id="ARBA00001920"/>
    </source>
</evidence>
<dbReference type="FunFam" id="3.40.50.970:FF:000024">
    <property type="entry name" value="Pyruvate decarboxylase isozyme"/>
    <property type="match status" value="1"/>
</dbReference>
<evidence type="ECO:0000259" key="13">
    <source>
        <dbReference type="Pfam" id="PF02775"/>
    </source>
</evidence>
<feature type="domain" description="Thiamine pyrophosphate enzyme N-terminal TPP-binding" evidence="14">
    <location>
        <begin position="36"/>
        <end position="145"/>
    </location>
</feature>
<evidence type="ECO:0000313" key="16">
    <source>
        <dbReference type="Proteomes" id="UP000291822"/>
    </source>
</evidence>
<feature type="domain" description="Thiamine pyrophosphate enzyme TPP-binding" evidence="13">
    <location>
        <begin position="430"/>
        <end position="545"/>
    </location>
</feature>
<dbReference type="PROSITE" id="PS00187">
    <property type="entry name" value="TPP_ENZYMES"/>
    <property type="match status" value="1"/>
</dbReference>
<feature type="binding site" evidence="9">
    <location>
        <position position="495"/>
    </location>
    <ligand>
        <name>Mg(2+)</name>
        <dbReference type="ChEBI" id="CHEBI:18420"/>
    </ligand>
</feature>
<evidence type="ECO:0000256" key="4">
    <source>
        <dbReference type="ARBA" id="ARBA00022723"/>
    </source>
</evidence>
<keyword evidence="4 9" id="KW-0479">Metal-binding</keyword>
<keyword evidence="16" id="KW-1185">Reference proteome</keyword>
<dbReference type="InterPro" id="IPR011766">
    <property type="entry name" value="TPP_enzyme_TPP-bd"/>
</dbReference>
<dbReference type="InterPro" id="IPR047213">
    <property type="entry name" value="TPP_PYR_PDC_IPDC-like"/>
</dbReference>
<evidence type="ECO:0000256" key="5">
    <source>
        <dbReference type="ARBA" id="ARBA00022793"/>
    </source>
</evidence>
<dbReference type="PIRSF" id="PIRSF036565">
    <property type="entry name" value="Pyruvt_ip_decrb"/>
    <property type="match status" value="1"/>
</dbReference>
<dbReference type="Pfam" id="PF00205">
    <property type="entry name" value="TPP_enzyme_M"/>
    <property type="match status" value="1"/>
</dbReference>
<dbReference type="PANTHER" id="PTHR43452:SF30">
    <property type="entry name" value="PYRUVATE DECARBOXYLASE ISOZYME 1-RELATED"/>
    <property type="match status" value="1"/>
</dbReference>
<sequence length="604" mass="64470">MGSPRSKPAFCNVSSMTWMGLPMTTTQNSAGVSPRMKIGDFLLRRLEEAGVRHLFGVPGDYNLTVLQQLHDTGSMEWIGTTGELAASYAADGYARLNGLGALLVTNGVGALSSINGVAGSYAEHVPVICISGSIPLRSIDRGLGMHHTMADGNFDHFIDAYKHVTVAQTRLTPRNAAAEIDRLILTAWREKLPVYIEFPSDIAYLDIEVPAGPLVLAEHSSDPERLRSCIAAIAGRLAAATSPAILVDTDADRFGVASELLKLAERIQAPLAVINAAKGVINESLPLYAGIYGGAASEPGVRETIEHSDGLFVVGYRPIEVTTGDFTAALPPDTIHARGHSVDVGHDNFQAVTLREVLRGVIEAVPQAANRTPHRAATASAAGLAVDGSARLTQATYWQAIQGYLRPGDVLYVDNGTSFSLLGLKLPPHCTFIGSINWGSIGYSVGALLGALTAAPDRRHLLLIGDGSFQVTAQELSTILHHDHKPVILLINNGGYTIERGYIGKTEPYNDIANWSYANLPKVLRPDTTAQSFVVRTGEELENALSAPNDRLIFVESIMDPRDAPAAILRSSNLGAELDYGPTGPQHRDGLQLRPPATAARQAL</sequence>
<dbReference type="InterPro" id="IPR047214">
    <property type="entry name" value="TPP_PDC_IPDC"/>
</dbReference>
<organism evidence="15 16">
    <name type="scientific">Dyella soli</name>
    <dbReference type="NCBI Taxonomy" id="522319"/>
    <lineage>
        <taxon>Bacteria</taxon>
        <taxon>Pseudomonadati</taxon>
        <taxon>Pseudomonadota</taxon>
        <taxon>Gammaproteobacteria</taxon>
        <taxon>Lysobacterales</taxon>
        <taxon>Rhodanobacteraceae</taxon>
        <taxon>Dyella</taxon>
    </lineage>
</organism>
<dbReference type="Pfam" id="PF02776">
    <property type="entry name" value="TPP_enzyme_N"/>
    <property type="match status" value="1"/>
</dbReference>
<dbReference type="CDD" id="cd07038">
    <property type="entry name" value="TPP_PYR_PDC_IPDC_like"/>
    <property type="match status" value="1"/>
</dbReference>
<comment type="cofactor">
    <cofactor evidence="2">
        <name>thiamine diphosphate</name>
        <dbReference type="ChEBI" id="CHEBI:58937"/>
    </cofactor>
</comment>
<dbReference type="GO" id="GO:0005829">
    <property type="term" value="C:cytosol"/>
    <property type="evidence" value="ECO:0007669"/>
    <property type="project" value="TreeGrafter"/>
</dbReference>
<dbReference type="AlphaFoldDB" id="A0A4R0YVY2"/>
<dbReference type="InterPro" id="IPR012000">
    <property type="entry name" value="Thiamin_PyroP_enz_cen_dom"/>
</dbReference>
<dbReference type="EMBL" id="SJTG01000002">
    <property type="protein sequence ID" value="TCI09624.1"/>
    <property type="molecule type" value="Genomic_DNA"/>
</dbReference>
<dbReference type="CDD" id="cd02005">
    <property type="entry name" value="TPP_PDC_IPDC"/>
    <property type="match status" value="1"/>
</dbReference>
<dbReference type="PANTHER" id="PTHR43452">
    <property type="entry name" value="PYRUVATE DECARBOXYLASE"/>
    <property type="match status" value="1"/>
</dbReference>
<evidence type="ECO:0000259" key="12">
    <source>
        <dbReference type="Pfam" id="PF00205"/>
    </source>
</evidence>
<feature type="binding site" evidence="9">
    <location>
        <position position="493"/>
    </location>
    <ligand>
        <name>Mg(2+)</name>
        <dbReference type="ChEBI" id="CHEBI:18420"/>
    </ligand>
</feature>
<dbReference type="InterPro" id="IPR012001">
    <property type="entry name" value="Thiamin_PyroP_enz_TPP-bd_dom"/>
</dbReference>
<evidence type="ECO:0000256" key="3">
    <source>
        <dbReference type="ARBA" id="ARBA00007812"/>
    </source>
</evidence>
<feature type="binding site" evidence="9">
    <location>
        <position position="466"/>
    </location>
    <ligand>
        <name>Mg(2+)</name>
        <dbReference type="ChEBI" id="CHEBI:18420"/>
    </ligand>
</feature>
<evidence type="ECO:0000256" key="7">
    <source>
        <dbReference type="ARBA" id="ARBA00023052"/>
    </source>
</evidence>
<keyword evidence="5" id="KW-0210">Decarboxylase</keyword>
<dbReference type="InterPro" id="IPR029035">
    <property type="entry name" value="DHS-like_NAD/FAD-binding_dom"/>
</dbReference>
<dbReference type="Gene3D" id="3.40.50.1220">
    <property type="entry name" value="TPP-binding domain"/>
    <property type="match status" value="1"/>
</dbReference>
<evidence type="ECO:0000256" key="9">
    <source>
        <dbReference type="PIRSR" id="PIRSR036565-2"/>
    </source>
</evidence>
<reference evidence="15 16" key="1">
    <citation type="submission" date="2019-02" db="EMBL/GenBank/DDBJ databases">
        <title>Dyella amyloliquefaciens sp. nov., isolated from forest soil.</title>
        <authorList>
            <person name="Gao Z.-H."/>
            <person name="Qiu L.-H."/>
        </authorList>
    </citation>
    <scope>NUCLEOTIDE SEQUENCE [LARGE SCALE GENOMIC DNA]</scope>
    <source>
        <strain evidence="15 16">KACC 12747</strain>
    </source>
</reference>
<evidence type="ECO:0000256" key="8">
    <source>
        <dbReference type="ARBA" id="ARBA00023239"/>
    </source>
</evidence>
<comment type="cofactor">
    <cofactor evidence="9">
        <name>Mg(2+)</name>
        <dbReference type="ChEBI" id="CHEBI:18420"/>
    </cofactor>
    <text evidence="9">Binds 1 Mg(2+) per subunit.</text>
</comment>
<evidence type="ECO:0000313" key="15">
    <source>
        <dbReference type="EMBL" id="TCI09624.1"/>
    </source>
</evidence>
<accession>A0A4R0YVY2</accession>
<name>A0A4R0YVY2_9GAMM</name>
<feature type="domain" description="Thiamine pyrophosphate enzyme central" evidence="12">
    <location>
        <begin position="230"/>
        <end position="353"/>
    </location>
</feature>
<evidence type="ECO:0000256" key="11">
    <source>
        <dbReference type="SAM" id="MobiDB-lite"/>
    </source>
</evidence>
<dbReference type="SUPFAM" id="SSF52518">
    <property type="entry name" value="Thiamin diphosphate-binding fold (THDP-binding)"/>
    <property type="match status" value="2"/>
</dbReference>
<protein>
    <submittedName>
        <fullName evidence="15">Alpha-keto acid decarboxylase family protein</fullName>
    </submittedName>
</protein>
<comment type="similarity">
    <text evidence="3 10">Belongs to the TPP enzyme family.</text>
</comment>
<gene>
    <name evidence="15" type="ORF">EZM97_11710</name>
</gene>
<dbReference type="Pfam" id="PF02775">
    <property type="entry name" value="TPP_enzyme_C"/>
    <property type="match status" value="1"/>
</dbReference>
<keyword evidence="7 10" id="KW-0786">Thiamine pyrophosphate</keyword>
<feature type="region of interest" description="Disordered" evidence="11">
    <location>
        <begin position="578"/>
        <end position="604"/>
    </location>
</feature>
<dbReference type="Proteomes" id="UP000291822">
    <property type="component" value="Unassembled WGS sequence"/>
</dbReference>
<dbReference type="GO" id="GO:0004737">
    <property type="term" value="F:pyruvate decarboxylase activity"/>
    <property type="evidence" value="ECO:0007669"/>
    <property type="project" value="TreeGrafter"/>
</dbReference>
<evidence type="ECO:0000256" key="2">
    <source>
        <dbReference type="ARBA" id="ARBA00001964"/>
    </source>
</evidence>
<dbReference type="Gene3D" id="3.40.50.970">
    <property type="match status" value="2"/>
</dbReference>
<dbReference type="InterPro" id="IPR012110">
    <property type="entry name" value="PDC/IPDC-like"/>
</dbReference>
<comment type="cofactor">
    <cofactor evidence="1">
        <name>a metal cation</name>
        <dbReference type="ChEBI" id="CHEBI:25213"/>
    </cofactor>
</comment>
<dbReference type="SUPFAM" id="SSF52467">
    <property type="entry name" value="DHS-like NAD/FAD-binding domain"/>
    <property type="match status" value="1"/>
</dbReference>
<comment type="caution">
    <text evidence="15">The sequence shown here is derived from an EMBL/GenBank/DDBJ whole genome shotgun (WGS) entry which is preliminary data.</text>
</comment>
<dbReference type="InterPro" id="IPR029061">
    <property type="entry name" value="THDP-binding"/>
</dbReference>
<dbReference type="InterPro" id="IPR000399">
    <property type="entry name" value="TPP-bd_CS"/>
</dbReference>
<evidence type="ECO:0000256" key="10">
    <source>
        <dbReference type="RuleBase" id="RU362132"/>
    </source>
</evidence>
<keyword evidence="6 9" id="KW-0460">Magnesium</keyword>
<evidence type="ECO:0000259" key="14">
    <source>
        <dbReference type="Pfam" id="PF02776"/>
    </source>
</evidence>
<dbReference type="GO" id="GO:0000949">
    <property type="term" value="P:aromatic amino acid family catabolic process to alcohol via Ehrlich pathway"/>
    <property type="evidence" value="ECO:0007669"/>
    <property type="project" value="TreeGrafter"/>
</dbReference>
<evidence type="ECO:0000256" key="6">
    <source>
        <dbReference type="ARBA" id="ARBA00022842"/>
    </source>
</evidence>
<dbReference type="GO" id="GO:0000287">
    <property type="term" value="F:magnesium ion binding"/>
    <property type="evidence" value="ECO:0007669"/>
    <property type="project" value="InterPro"/>
</dbReference>
<keyword evidence="8" id="KW-0456">Lyase</keyword>
<proteinExistence type="inferred from homology"/>